<evidence type="ECO:0000256" key="2">
    <source>
        <dbReference type="ARBA" id="ARBA00022475"/>
    </source>
</evidence>
<feature type="transmembrane region" description="Helical" evidence="6">
    <location>
        <begin position="302"/>
        <end position="319"/>
    </location>
</feature>
<dbReference type="OrthoDB" id="8766744at2"/>
<proteinExistence type="predicted"/>
<feature type="transmembrane region" description="Helical" evidence="6">
    <location>
        <begin position="34"/>
        <end position="57"/>
    </location>
</feature>
<protein>
    <submittedName>
        <fullName evidence="7">Polysaccharide biosynthesis protein</fullName>
    </submittedName>
</protein>
<evidence type="ECO:0000313" key="7">
    <source>
        <dbReference type="EMBL" id="PRC90585.1"/>
    </source>
</evidence>
<feature type="transmembrane region" description="Helical" evidence="6">
    <location>
        <begin position="122"/>
        <end position="142"/>
    </location>
</feature>
<dbReference type="PANTHER" id="PTHR30250:SF26">
    <property type="entry name" value="PSMA PROTEIN"/>
    <property type="match status" value="1"/>
</dbReference>
<feature type="transmembrane region" description="Helical" evidence="6">
    <location>
        <begin position="78"/>
        <end position="102"/>
    </location>
</feature>
<evidence type="ECO:0000256" key="5">
    <source>
        <dbReference type="ARBA" id="ARBA00023136"/>
    </source>
</evidence>
<keyword evidence="8" id="KW-1185">Reference proteome</keyword>
<feature type="transmembrane region" description="Helical" evidence="6">
    <location>
        <begin position="431"/>
        <end position="448"/>
    </location>
</feature>
<feature type="transmembrane region" description="Helical" evidence="6">
    <location>
        <begin position="377"/>
        <end position="402"/>
    </location>
</feature>
<gene>
    <name evidence="7" type="ORF">S2091_4705</name>
</gene>
<comment type="subcellular location">
    <subcellularLocation>
        <location evidence="1">Cell membrane</location>
        <topology evidence="1">Multi-pass membrane protein</topology>
    </subcellularLocation>
</comment>
<dbReference type="RefSeq" id="WP_105534422.1">
    <property type="nucleotide sequence ID" value="NZ_PUGF01000048.1"/>
</dbReference>
<evidence type="ECO:0000256" key="6">
    <source>
        <dbReference type="SAM" id="Phobius"/>
    </source>
</evidence>
<evidence type="ECO:0000313" key="8">
    <source>
        <dbReference type="Proteomes" id="UP000237839"/>
    </source>
</evidence>
<feature type="transmembrane region" description="Helical" evidence="6">
    <location>
        <begin position="265"/>
        <end position="282"/>
    </location>
</feature>
<feature type="transmembrane region" description="Helical" evidence="6">
    <location>
        <begin position="339"/>
        <end position="357"/>
    </location>
</feature>
<feature type="transmembrane region" description="Helical" evidence="6">
    <location>
        <begin position="7"/>
        <end position="28"/>
    </location>
</feature>
<feature type="transmembrane region" description="Helical" evidence="6">
    <location>
        <begin position="154"/>
        <end position="173"/>
    </location>
</feature>
<keyword evidence="3 6" id="KW-0812">Transmembrane</keyword>
<organism evidence="7 8">
    <name type="scientific">Solimicrobium silvestre</name>
    <dbReference type="NCBI Taxonomy" id="2099400"/>
    <lineage>
        <taxon>Bacteria</taxon>
        <taxon>Pseudomonadati</taxon>
        <taxon>Pseudomonadota</taxon>
        <taxon>Betaproteobacteria</taxon>
        <taxon>Burkholderiales</taxon>
        <taxon>Oxalobacteraceae</taxon>
        <taxon>Solimicrobium</taxon>
    </lineage>
</organism>
<reference evidence="7 8" key="1">
    <citation type="submission" date="2018-02" db="EMBL/GenBank/DDBJ databases">
        <title>Solimicrobium silvestre gen. nov., sp. nov., isolated from alpine forest soil.</title>
        <authorList>
            <person name="Margesin R."/>
            <person name="Albuquerque L."/>
            <person name="Zhang D.-C."/>
            <person name="Froufe H.J.C."/>
            <person name="Severino R."/>
            <person name="Roxo I."/>
            <person name="Egas C."/>
            <person name="Da Costa M.S."/>
        </authorList>
    </citation>
    <scope>NUCLEOTIDE SEQUENCE [LARGE SCALE GENOMIC DNA]</scope>
    <source>
        <strain evidence="7 8">S20-91</strain>
    </source>
</reference>
<evidence type="ECO:0000256" key="4">
    <source>
        <dbReference type="ARBA" id="ARBA00022989"/>
    </source>
</evidence>
<keyword evidence="4 6" id="KW-1133">Transmembrane helix</keyword>
<keyword evidence="2" id="KW-1003">Cell membrane</keyword>
<feature type="transmembrane region" description="Helical" evidence="6">
    <location>
        <begin position="179"/>
        <end position="200"/>
    </location>
</feature>
<comment type="caution">
    <text evidence="7">The sequence shown here is derived from an EMBL/GenBank/DDBJ whole genome shotgun (WGS) entry which is preliminary data.</text>
</comment>
<dbReference type="InterPro" id="IPR050833">
    <property type="entry name" value="Poly_Biosynth_Transport"/>
</dbReference>
<dbReference type="EMBL" id="PUGF01000048">
    <property type="protein sequence ID" value="PRC90585.1"/>
    <property type="molecule type" value="Genomic_DNA"/>
</dbReference>
<dbReference type="Pfam" id="PF01943">
    <property type="entry name" value="Polysacc_synt"/>
    <property type="match status" value="1"/>
</dbReference>
<accession>A0A2S9GSA9</accession>
<keyword evidence="5 6" id="KW-0472">Membrane</keyword>
<feature type="transmembrane region" description="Helical" evidence="6">
    <location>
        <begin position="212"/>
        <end position="233"/>
    </location>
</feature>
<dbReference type="InterPro" id="IPR002797">
    <property type="entry name" value="Polysacc_synth"/>
</dbReference>
<dbReference type="GO" id="GO:0005886">
    <property type="term" value="C:plasma membrane"/>
    <property type="evidence" value="ECO:0007669"/>
    <property type="project" value="UniProtKB-SubCell"/>
</dbReference>
<sequence length="494" mass="55105">MLIRNTFYNLLGLGLPLLVAIGSMPVLIHHLGDSRFGVLTLIWAVVSYFGLFDLGLGRALTQQLSLFIIEKRDHDIPSLIYTSFLLLLGLGIFAGLLMWLGAKWGANQMAYGGDVNEIIGSIHIMAIAMPFIVLTSGLRGILEAKLAFGVINLIRFPMGVFTFIGPLVVVLWYKNDLVSVTAVLTIGRIIACFAHGYYAVKKLPKMLSDRRYSPNLFRSLMVSGGWMTVSNIISPLMSYLDRFLISVTISAAAVAYYVTPNEMVTKIWIIPGALTAVLFPRFSAPIGDIANSEILTLFRSSVFYLVLIIAPITLMISYASQDILSLWLGYAFAEKSENLLKIFAYGVLLSSIAQIPFSLLQGNGKSFITARIHVAEFPVYCLMLWLGGTYFGLIGAGLIWLLRISVDTYLMFYCSFQIFDLKFKELLGMKFVILMLLITSSFLLSLVNDGILRLFLFIFSLILIAIYIWRIFLSVNEKLFFLKKIKNLTGNINA</sequence>
<dbReference type="AlphaFoldDB" id="A0A2S9GSA9"/>
<dbReference type="PANTHER" id="PTHR30250">
    <property type="entry name" value="PST FAMILY PREDICTED COLANIC ACID TRANSPORTER"/>
    <property type="match status" value="1"/>
</dbReference>
<evidence type="ECO:0000256" key="3">
    <source>
        <dbReference type="ARBA" id="ARBA00022692"/>
    </source>
</evidence>
<dbReference type="Proteomes" id="UP000237839">
    <property type="component" value="Unassembled WGS sequence"/>
</dbReference>
<evidence type="ECO:0000256" key="1">
    <source>
        <dbReference type="ARBA" id="ARBA00004651"/>
    </source>
</evidence>
<feature type="transmembrane region" description="Helical" evidence="6">
    <location>
        <begin position="454"/>
        <end position="473"/>
    </location>
</feature>
<name>A0A2S9GSA9_9BURK</name>